<name>S7S3I7_GLOTA</name>
<dbReference type="STRING" id="670483.S7S3I7"/>
<dbReference type="EMBL" id="KB469296">
    <property type="protein sequence ID" value="EPQ60399.1"/>
    <property type="molecule type" value="Genomic_DNA"/>
</dbReference>
<dbReference type="HOGENOM" id="CLU_036517_0_3_1"/>
<dbReference type="PANTHER" id="PTHR12149:SF8">
    <property type="entry name" value="PROTEIN-RIBULOSAMINE 3-KINASE"/>
    <property type="match status" value="1"/>
</dbReference>
<evidence type="ECO:0000256" key="1">
    <source>
        <dbReference type="ARBA" id="ARBA00011961"/>
    </source>
</evidence>
<dbReference type="RefSeq" id="XP_007860354.1">
    <property type="nucleotide sequence ID" value="XM_007862163.1"/>
</dbReference>
<keyword evidence="5" id="KW-1185">Reference proteome</keyword>
<dbReference type="EC" id="2.7.1.172" evidence="1"/>
<dbReference type="OMA" id="RECDIAM"/>
<reference evidence="4 5" key="1">
    <citation type="journal article" date="2012" name="Science">
        <title>The Paleozoic origin of enzymatic lignin decomposition reconstructed from 31 fungal genomes.</title>
        <authorList>
            <person name="Floudas D."/>
            <person name="Binder M."/>
            <person name="Riley R."/>
            <person name="Barry K."/>
            <person name="Blanchette R.A."/>
            <person name="Henrissat B."/>
            <person name="Martinez A.T."/>
            <person name="Otillar R."/>
            <person name="Spatafora J.W."/>
            <person name="Yadav J.S."/>
            <person name="Aerts A."/>
            <person name="Benoit I."/>
            <person name="Boyd A."/>
            <person name="Carlson A."/>
            <person name="Copeland A."/>
            <person name="Coutinho P.M."/>
            <person name="de Vries R.P."/>
            <person name="Ferreira P."/>
            <person name="Findley K."/>
            <person name="Foster B."/>
            <person name="Gaskell J."/>
            <person name="Glotzer D."/>
            <person name="Gorecki P."/>
            <person name="Heitman J."/>
            <person name="Hesse C."/>
            <person name="Hori C."/>
            <person name="Igarashi K."/>
            <person name="Jurgens J.A."/>
            <person name="Kallen N."/>
            <person name="Kersten P."/>
            <person name="Kohler A."/>
            <person name="Kuees U."/>
            <person name="Kumar T.K.A."/>
            <person name="Kuo A."/>
            <person name="LaButti K."/>
            <person name="Larrondo L.F."/>
            <person name="Lindquist E."/>
            <person name="Ling A."/>
            <person name="Lombard V."/>
            <person name="Lucas S."/>
            <person name="Lundell T."/>
            <person name="Martin R."/>
            <person name="McLaughlin D.J."/>
            <person name="Morgenstern I."/>
            <person name="Morin E."/>
            <person name="Murat C."/>
            <person name="Nagy L.G."/>
            <person name="Nolan M."/>
            <person name="Ohm R.A."/>
            <person name="Patyshakuliyeva A."/>
            <person name="Rokas A."/>
            <person name="Ruiz-Duenas F.J."/>
            <person name="Sabat G."/>
            <person name="Salamov A."/>
            <person name="Samejima M."/>
            <person name="Schmutz J."/>
            <person name="Slot J.C."/>
            <person name="St John F."/>
            <person name="Stenlid J."/>
            <person name="Sun H."/>
            <person name="Sun S."/>
            <person name="Syed K."/>
            <person name="Tsang A."/>
            <person name="Wiebenga A."/>
            <person name="Young D."/>
            <person name="Pisabarro A."/>
            <person name="Eastwood D.C."/>
            <person name="Martin F."/>
            <person name="Cullen D."/>
            <person name="Grigoriev I.V."/>
            <person name="Hibbett D.S."/>
        </authorList>
    </citation>
    <scope>NUCLEOTIDE SEQUENCE [LARGE SCALE GENOMIC DNA]</scope>
    <source>
        <strain evidence="4 5">ATCC 11539</strain>
    </source>
</reference>
<comment type="similarity">
    <text evidence="3">Belongs to the fructosamine kinase family.</text>
</comment>
<proteinExistence type="inferred from homology"/>
<dbReference type="PIRSF" id="PIRSF006221">
    <property type="entry name" value="Ketosamine-3-kinase"/>
    <property type="match status" value="1"/>
</dbReference>
<evidence type="ECO:0000256" key="2">
    <source>
        <dbReference type="ARBA" id="ARBA00048655"/>
    </source>
</evidence>
<dbReference type="InterPro" id="IPR016477">
    <property type="entry name" value="Fructo-/Ketosamine-3-kinase"/>
</dbReference>
<accession>S7S3I7</accession>
<dbReference type="InterPro" id="IPR011009">
    <property type="entry name" value="Kinase-like_dom_sf"/>
</dbReference>
<dbReference type="Proteomes" id="UP000030669">
    <property type="component" value="Unassembled WGS sequence"/>
</dbReference>
<gene>
    <name evidence="4" type="ORF">GLOTRDRAFT_52535</name>
</gene>
<dbReference type="eggNOG" id="KOG3021">
    <property type="taxonomic scope" value="Eukaryota"/>
</dbReference>
<dbReference type="Pfam" id="PF03881">
    <property type="entry name" value="Fructosamin_kin"/>
    <property type="match status" value="1"/>
</dbReference>
<dbReference type="GeneID" id="19306885"/>
<evidence type="ECO:0000313" key="5">
    <source>
        <dbReference type="Proteomes" id="UP000030669"/>
    </source>
</evidence>
<dbReference type="AlphaFoldDB" id="S7S3I7"/>
<dbReference type="GO" id="GO:0102193">
    <property type="term" value="F:protein-ribulosamine 3-kinase activity"/>
    <property type="evidence" value="ECO:0007669"/>
    <property type="project" value="UniProtKB-EC"/>
</dbReference>
<dbReference type="SUPFAM" id="SSF56112">
    <property type="entry name" value="Protein kinase-like (PK-like)"/>
    <property type="match status" value="1"/>
</dbReference>
<dbReference type="OrthoDB" id="5772781at2759"/>
<evidence type="ECO:0000313" key="4">
    <source>
        <dbReference type="EMBL" id="EPQ60399.1"/>
    </source>
</evidence>
<comment type="catalytic activity">
    <reaction evidence="2">
        <text>N(6)-D-ribulosyl-L-lysyl-[protein] + ATP = N(6)-(3-O-phospho-D-ribulosyl)-L-lysyl-[protein] + ADP + H(+)</text>
        <dbReference type="Rhea" id="RHEA:48432"/>
        <dbReference type="Rhea" id="RHEA-COMP:12103"/>
        <dbReference type="Rhea" id="RHEA-COMP:12104"/>
        <dbReference type="ChEBI" id="CHEBI:15378"/>
        <dbReference type="ChEBI" id="CHEBI:30616"/>
        <dbReference type="ChEBI" id="CHEBI:90418"/>
        <dbReference type="ChEBI" id="CHEBI:90420"/>
        <dbReference type="ChEBI" id="CHEBI:456216"/>
        <dbReference type="EC" id="2.7.1.172"/>
    </reaction>
    <physiologicalReaction direction="left-to-right" evidence="2">
        <dbReference type="Rhea" id="RHEA:48433"/>
    </physiologicalReaction>
</comment>
<dbReference type="KEGG" id="gtr:GLOTRDRAFT_52535"/>
<organism evidence="4 5">
    <name type="scientific">Gloeophyllum trabeum (strain ATCC 11539 / FP-39264 / Madison 617)</name>
    <name type="common">Brown rot fungus</name>
    <dbReference type="NCBI Taxonomy" id="670483"/>
    <lineage>
        <taxon>Eukaryota</taxon>
        <taxon>Fungi</taxon>
        <taxon>Dikarya</taxon>
        <taxon>Basidiomycota</taxon>
        <taxon>Agaricomycotina</taxon>
        <taxon>Agaricomycetes</taxon>
        <taxon>Gloeophyllales</taxon>
        <taxon>Gloeophyllaceae</taxon>
        <taxon>Gloeophyllum</taxon>
    </lineage>
</organism>
<dbReference type="GO" id="GO:0016301">
    <property type="term" value="F:kinase activity"/>
    <property type="evidence" value="ECO:0007669"/>
    <property type="project" value="UniProtKB-UniRule"/>
</dbReference>
<keyword evidence="3" id="KW-0808">Transferase</keyword>
<keyword evidence="3 4" id="KW-0418">Kinase</keyword>
<protein>
    <recommendedName>
        <fullName evidence="1">protein-ribulosamine 3-kinase</fullName>
        <ecNumber evidence="1">2.7.1.172</ecNumber>
    </recommendedName>
</protein>
<evidence type="ECO:0000256" key="3">
    <source>
        <dbReference type="PIRNR" id="PIRNR006221"/>
    </source>
</evidence>
<dbReference type="Gene3D" id="3.90.1200.10">
    <property type="match status" value="1"/>
</dbReference>
<dbReference type="PANTHER" id="PTHR12149">
    <property type="entry name" value="FRUCTOSAMINE 3 KINASE-RELATED PROTEIN"/>
    <property type="match status" value="1"/>
</dbReference>
<sequence>MGRSDIPAVILKCLQKIEPDASYSGTIPRIESSSGKRYFAKVGSASEKDQFFGEAESLNAIKKAAAGLAPQMFAWGLADSDGDEATSSQSNAKPYFLSEYKDFSGSLTDKAAQTLAKRLATEMHRSTSENGKFGFGVPTFCGATRQENGWSDTWEECYDKLIGGLLDGLGKKGRFTELCRKGEEVRKRVIPHLLRSLKIEPVILHGDLWSGNTGTDRVTGEPVIFDPSSYYGHNEADLAIARIFGGFPSSFYNTYHQNLPKSEPADQYELRADLYELYHYLNHTLLFGGSYAGSATHKMDRLLRECP</sequence>